<evidence type="ECO:0000313" key="2">
    <source>
        <dbReference type="EMBL" id="OBX34580.1"/>
    </source>
</evidence>
<sequence>MAASRALAAEAPVAKTGEGAVLPALSKIRELSKAIAFEVALEAQREDVALKSDEQEIRAAIERHFWYPEYRDYRRRSF</sequence>
<organism evidence="2 3">
    <name type="scientific">Halomonas elongata</name>
    <dbReference type="NCBI Taxonomy" id="2746"/>
    <lineage>
        <taxon>Bacteria</taxon>
        <taxon>Pseudomonadati</taxon>
        <taxon>Pseudomonadota</taxon>
        <taxon>Gammaproteobacteria</taxon>
        <taxon>Oceanospirillales</taxon>
        <taxon>Halomonadaceae</taxon>
        <taxon>Halomonas</taxon>
    </lineage>
</organism>
<dbReference type="Proteomes" id="UP000092504">
    <property type="component" value="Unassembled WGS sequence"/>
</dbReference>
<dbReference type="Gene3D" id="3.40.50.720">
    <property type="entry name" value="NAD(P)-binding Rossmann-like Domain"/>
    <property type="match status" value="1"/>
</dbReference>
<dbReference type="GO" id="GO:0016491">
    <property type="term" value="F:oxidoreductase activity"/>
    <property type="evidence" value="ECO:0007669"/>
    <property type="project" value="UniProtKB-KW"/>
</dbReference>
<proteinExistence type="predicted"/>
<dbReference type="SUPFAM" id="SSF51735">
    <property type="entry name" value="NAD(P)-binding Rossmann-fold domains"/>
    <property type="match status" value="1"/>
</dbReference>
<keyword evidence="2" id="KW-0560">Oxidoreductase</keyword>
<reference evidence="2 3" key="1">
    <citation type="submission" date="2016-06" db="EMBL/GenBank/DDBJ databases">
        <title>Genome sequence of halotolerant plant growth promoting strain of Halomonas elongata HEK1 isolated from salterns of Rann of Kutch, Gujarat, India.</title>
        <authorList>
            <person name="Gaba S."/>
            <person name="Singh R.N."/>
            <person name="Abrol S."/>
            <person name="Kaushik R."/>
            <person name="Saxena A.K."/>
        </authorList>
    </citation>
    <scope>NUCLEOTIDE SEQUENCE [LARGE SCALE GENOMIC DNA]</scope>
    <source>
        <strain evidence="2 3">HEK1</strain>
    </source>
</reference>
<dbReference type="InterPro" id="IPR036291">
    <property type="entry name" value="NAD(P)-bd_dom_sf"/>
</dbReference>
<protein>
    <submittedName>
        <fullName evidence="2">NAD-dependent malic enzyme</fullName>
        <ecNumber evidence="2">1.1.1.38</ecNumber>
    </submittedName>
</protein>
<dbReference type="AlphaFoldDB" id="A0A1B8NX52"/>
<dbReference type="GO" id="GO:0051287">
    <property type="term" value="F:NAD binding"/>
    <property type="evidence" value="ECO:0007669"/>
    <property type="project" value="InterPro"/>
</dbReference>
<feature type="domain" description="Malic enzyme NAD-binding" evidence="1">
    <location>
        <begin position="1"/>
        <end position="43"/>
    </location>
</feature>
<evidence type="ECO:0000313" key="3">
    <source>
        <dbReference type="Proteomes" id="UP000092504"/>
    </source>
</evidence>
<comment type="caution">
    <text evidence="2">The sequence shown here is derived from an EMBL/GenBank/DDBJ whole genome shotgun (WGS) entry which is preliminary data.</text>
</comment>
<gene>
    <name evidence="2" type="primary">maeA_1</name>
    <name evidence="2" type="ORF">A8U91_03637</name>
</gene>
<evidence type="ECO:0000259" key="1">
    <source>
        <dbReference type="Pfam" id="PF03949"/>
    </source>
</evidence>
<dbReference type="PATRIC" id="fig|2746.7.peg.3741"/>
<dbReference type="EC" id="1.1.1.38" evidence="2"/>
<name>A0A1B8NX52_HALEL</name>
<accession>A0A1B8NX52</accession>
<dbReference type="InterPro" id="IPR012302">
    <property type="entry name" value="Malic_NAD-bd"/>
</dbReference>
<dbReference type="EMBL" id="MAJD01000002">
    <property type="protein sequence ID" value="OBX34580.1"/>
    <property type="molecule type" value="Genomic_DNA"/>
</dbReference>
<dbReference type="Pfam" id="PF03949">
    <property type="entry name" value="Malic_M"/>
    <property type="match status" value="1"/>
</dbReference>